<proteinExistence type="predicted"/>
<evidence type="ECO:0000313" key="3">
    <source>
        <dbReference type="Proteomes" id="UP000186817"/>
    </source>
</evidence>
<protein>
    <submittedName>
        <fullName evidence="2">Uncharacterized protein</fullName>
    </submittedName>
</protein>
<dbReference type="EMBL" id="LSRX01002556">
    <property type="protein sequence ID" value="OLP75350.1"/>
    <property type="molecule type" value="Genomic_DNA"/>
</dbReference>
<feature type="compositionally biased region" description="Basic and acidic residues" evidence="1">
    <location>
        <begin position="25"/>
        <end position="35"/>
    </location>
</feature>
<organism evidence="2 3">
    <name type="scientific">Symbiodinium microadriaticum</name>
    <name type="common">Dinoflagellate</name>
    <name type="synonym">Zooxanthella microadriatica</name>
    <dbReference type="NCBI Taxonomy" id="2951"/>
    <lineage>
        <taxon>Eukaryota</taxon>
        <taxon>Sar</taxon>
        <taxon>Alveolata</taxon>
        <taxon>Dinophyceae</taxon>
        <taxon>Suessiales</taxon>
        <taxon>Symbiodiniaceae</taxon>
        <taxon>Symbiodinium</taxon>
    </lineage>
</organism>
<evidence type="ECO:0000256" key="1">
    <source>
        <dbReference type="SAM" id="MobiDB-lite"/>
    </source>
</evidence>
<dbReference type="Proteomes" id="UP000186817">
    <property type="component" value="Unassembled WGS sequence"/>
</dbReference>
<evidence type="ECO:0000313" key="2">
    <source>
        <dbReference type="EMBL" id="OLP75350.1"/>
    </source>
</evidence>
<name>A0A1Q9BXN7_SYMMI</name>
<feature type="compositionally biased region" description="Polar residues" evidence="1">
    <location>
        <begin position="1"/>
        <end position="10"/>
    </location>
</feature>
<reference evidence="2 3" key="1">
    <citation type="submission" date="2016-02" db="EMBL/GenBank/DDBJ databases">
        <title>Genome analysis of coral dinoflagellate symbionts highlights evolutionary adaptations to a symbiotic lifestyle.</title>
        <authorList>
            <person name="Aranda M."/>
            <person name="Li Y."/>
            <person name="Liew Y.J."/>
            <person name="Baumgarten S."/>
            <person name="Simakov O."/>
            <person name="Wilson M."/>
            <person name="Piel J."/>
            <person name="Ashoor H."/>
            <person name="Bougouffa S."/>
            <person name="Bajic V.B."/>
            <person name="Ryu T."/>
            <person name="Ravasi T."/>
            <person name="Bayer T."/>
            <person name="Micklem G."/>
            <person name="Kim H."/>
            <person name="Bhak J."/>
            <person name="Lajeunesse T.C."/>
            <person name="Voolstra C.R."/>
        </authorList>
    </citation>
    <scope>NUCLEOTIDE SEQUENCE [LARGE SCALE GENOMIC DNA]</scope>
    <source>
        <strain evidence="2 3">CCMP2467</strain>
    </source>
</reference>
<keyword evidence="3" id="KW-1185">Reference proteome</keyword>
<accession>A0A1Q9BXN7</accession>
<sequence length="93" mass="10173">MAEGSRSTNLMCPPLRGTLALSRRRPSETKQRPEVAPEPPVQPVADISDGVLHAAYEDCGVGEGPVEPRRFVSWYRDHLFSLGCEGGMMTSMV</sequence>
<feature type="region of interest" description="Disordered" evidence="1">
    <location>
        <begin position="1"/>
        <end position="44"/>
    </location>
</feature>
<comment type="caution">
    <text evidence="2">The sequence shown here is derived from an EMBL/GenBank/DDBJ whole genome shotgun (WGS) entry which is preliminary data.</text>
</comment>
<gene>
    <name evidence="2" type="ORF">AK812_SmicGene44868</name>
</gene>
<dbReference type="OrthoDB" id="10489778at2759"/>
<dbReference type="AlphaFoldDB" id="A0A1Q9BXN7"/>